<evidence type="ECO:0000256" key="5">
    <source>
        <dbReference type="ARBA" id="ARBA00022833"/>
    </source>
</evidence>
<feature type="domain" description="C2H2-type" evidence="13">
    <location>
        <begin position="663"/>
        <end position="692"/>
    </location>
</feature>
<reference evidence="14" key="1">
    <citation type="journal article" date="2023" name="G3 (Bethesda)">
        <title>A reference genome for the long-term kleptoplast-retaining sea slug Elysia crispata morphotype clarki.</title>
        <authorList>
            <person name="Eastman K.E."/>
            <person name="Pendleton A.L."/>
            <person name="Shaikh M.A."/>
            <person name="Suttiyut T."/>
            <person name="Ogas R."/>
            <person name="Tomko P."/>
            <person name="Gavelis G."/>
            <person name="Widhalm J.R."/>
            <person name="Wisecaver J.H."/>
        </authorList>
    </citation>
    <scope>NUCLEOTIDE SEQUENCE</scope>
    <source>
        <strain evidence="14">ECLA1</strain>
    </source>
</reference>
<feature type="domain" description="C2H2-type" evidence="13">
    <location>
        <begin position="693"/>
        <end position="722"/>
    </location>
</feature>
<dbReference type="GO" id="GO:0005634">
    <property type="term" value="C:nucleus"/>
    <property type="evidence" value="ECO:0007669"/>
    <property type="project" value="UniProtKB-SubCell"/>
</dbReference>
<gene>
    <name evidence="14" type="ORF">RRG08_034699</name>
</gene>
<feature type="region of interest" description="Disordered" evidence="12">
    <location>
        <begin position="335"/>
        <end position="355"/>
    </location>
</feature>
<dbReference type="EMBL" id="JAWDGP010004939">
    <property type="protein sequence ID" value="KAK3760858.1"/>
    <property type="molecule type" value="Genomic_DNA"/>
</dbReference>
<feature type="region of interest" description="Disordered" evidence="12">
    <location>
        <begin position="586"/>
        <end position="636"/>
    </location>
</feature>
<feature type="compositionally biased region" description="Low complexity" evidence="12">
    <location>
        <begin position="608"/>
        <end position="634"/>
    </location>
</feature>
<protein>
    <recommendedName>
        <fullName evidence="13">C2H2-type domain-containing protein</fullName>
    </recommendedName>
</protein>
<dbReference type="GO" id="GO:0000981">
    <property type="term" value="F:DNA-binding transcription factor activity, RNA polymerase II-specific"/>
    <property type="evidence" value="ECO:0007669"/>
    <property type="project" value="TreeGrafter"/>
</dbReference>
<feature type="region of interest" description="Disordered" evidence="12">
    <location>
        <begin position="749"/>
        <end position="811"/>
    </location>
</feature>
<keyword evidence="3" id="KW-0677">Repeat</keyword>
<keyword evidence="5" id="KW-0862">Zinc</keyword>
<evidence type="ECO:0000256" key="10">
    <source>
        <dbReference type="ARBA" id="ARBA00038409"/>
    </source>
</evidence>
<dbReference type="InterPro" id="IPR036236">
    <property type="entry name" value="Znf_C2H2_sf"/>
</dbReference>
<keyword evidence="9" id="KW-0539">Nucleus</keyword>
<keyword evidence="7" id="KW-0238">DNA-binding</keyword>
<name>A0AAE1D903_9GAST</name>
<accession>A0AAE1D903</accession>
<keyword evidence="8" id="KW-0804">Transcription</keyword>
<dbReference type="PANTHER" id="PTHR23235">
    <property type="entry name" value="KRUEPPEL-LIKE TRANSCRIPTION FACTOR"/>
    <property type="match status" value="1"/>
</dbReference>
<evidence type="ECO:0000256" key="11">
    <source>
        <dbReference type="PROSITE-ProRule" id="PRU00042"/>
    </source>
</evidence>
<evidence type="ECO:0000313" key="15">
    <source>
        <dbReference type="Proteomes" id="UP001283361"/>
    </source>
</evidence>
<dbReference type="PANTHER" id="PTHR23235:SF170">
    <property type="entry name" value="FI01014P-RELATED"/>
    <property type="match status" value="1"/>
</dbReference>
<evidence type="ECO:0000259" key="13">
    <source>
        <dbReference type="PROSITE" id="PS50157"/>
    </source>
</evidence>
<keyword evidence="4 11" id="KW-0863">Zinc-finger</keyword>
<sequence length="811" mass="84605">MSTPGNQRGASEYASNTGNNQDAQPSPLAMLAATCSKIGSPAQTEEQSYGQGGDSGVRVVGAGQSGQSGNTGDAIAGWVPQLNGTIIDSTGKPVSVNGNNILQQAFTNNMNGQLLAQGQQIVATPGPNGQLTYSVMPSYQTVNIDGQEALIIPSSGGVNTQASTATVPQAQQALITPTGQIIRAQGVTASGAGAQLAQANMLQNVAAQNVAGFGGLGNIVNIGGNLVNVGGMSGGAVRQGNNLMQAFQLPGFQTLQQMQTLIQVPVSINGQSVMQTIQVPTQNIPLQSAVQQVGLNNNGIVTLGTNAQSLQTLMASQQTQGQLAQQQVIGDDGQIKAADKGGQNQQQQQLNATSSQAQTSKVAGLALTPSSSNNNNSAIQTLNVINTPQGQVILSSPPAPQQAASHAQSLPTLTVPSYPQTITANAALSSSTTTTTSSTQSAAVLQSVLAQQQLLQGLASGQNLQLTNQGQLNWLQQALSLNMASQNPRTSGVQAVQLQNLQGMQNLQAFPALQNLQSLQGLQALTPQGQLLSGAAVPNLGAVAIGTPGGAISAIPLNSQQNIQPAGSTVGQQGVIAAAQIQQDPNDPTKWQLVSNPVQPTPAVTTGPPSNSAGTAPTATPSSTSTSTETSTPTGRRVRRVACDCPNCTSTEKHTGENKKKQHICHVPGCGKVYGKTSHLRAHLRWHSGDRPFACTWLFCGKRFTRSDELQRHKRTHTGEKKFQCPECNKRFMRSDHLTKHIRTHNAKRQYLGDGVSSTQGLEMDVQGTGQEEEEEDEEEEESHESDTKVFHVSLSEEEEDTQGSSGAGKV</sequence>
<evidence type="ECO:0000256" key="8">
    <source>
        <dbReference type="ARBA" id="ARBA00023163"/>
    </source>
</evidence>
<organism evidence="14 15">
    <name type="scientific">Elysia crispata</name>
    <name type="common">lettuce slug</name>
    <dbReference type="NCBI Taxonomy" id="231223"/>
    <lineage>
        <taxon>Eukaryota</taxon>
        <taxon>Metazoa</taxon>
        <taxon>Spiralia</taxon>
        <taxon>Lophotrochozoa</taxon>
        <taxon>Mollusca</taxon>
        <taxon>Gastropoda</taxon>
        <taxon>Heterobranchia</taxon>
        <taxon>Euthyneura</taxon>
        <taxon>Panpulmonata</taxon>
        <taxon>Sacoglossa</taxon>
        <taxon>Placobranchoidea</taxon>
        <taxon>Plakobranchidae</taxon>
        <taxon>Elysia</taxon>
    </lineage>
</organism>
<dbReference type="Gene3D" id="3.30.160.60">
    <property type="entry name" value="Classic Zinc Finger"/>
    <property type="match status" value="3"/>
</dbReference>
<feature type="compositionally biased region" description="Polar residues" evidence="12">
    <location>
        <begin position="592"/>
        <end position="604"/>
    </location>
</feature>
<evidence type="ECO:0000256" key="2">
    <source>
        <dbReference type="ARBA" id="ARBA00022723"/>
    </source>
</evidence>
<dbReference type="AlphaFoldDB" id="A0AAE1D903"/>
<proteinExistence type="inferred from homology"/>
<feature type="compositionally biased region" description="Acidic residues" evidence="12">
    <location>
        <begin position="771"/>
        <end position="784"/>
    </location>
</feature>
<evidence type="ECO:0000256" key="4">
    <source>
        <dbReference type="ARBA" id="ARBA00022771"/>
    </source>
</evidence>
<dbReference type="PROSITE" id="PS50157">
    <property type="entry name" value="ZINC_FINGER_C2H2_2"/>
    <property type="match status" value="3"/>
</dbReference>
<evidence type="ECO:0000256" key="3">
    <source>
        <dbReference type="ARBA" id="ARBA00022737"/>
    </source>
</evidence>
<evidence type="ECO:0000256" key="1">
    <source>
        <dbReference type="ARBA" id="ARBA00004123"/>
    </source>
</evidence>
<keyword evidence="6" id="KW-0805">Transcription regulation</keyword>
<feature type="compositionally biased region" description="Polar residues" evidence="12">
    <location>
        <begin position="1"/>
        <end position="24"/>
    </location>
</feature>
<dbReference type="Pfam" id="PF00096">
    <property type="entry name" value="zf-C2H2"/>
    <property type="match status" value="3"/>
</dbReference>
<keyword evidence="2" id="KW-0479">Metal-binding</keyword>
<dbReference type="GO" id="GO:0000978">
    <property type="term" value="F:RNA polymerase II cis-regulatory region sequence-specific DNA binding"/>
    <property type="evidence" value="ECO:0007669"/>
    <property type="project" value="TreeGrafter"/>
</dbReference>
<dbReference type="FunFam" id="3.30.160.60:FF:000026">
    <property type="entry name" value="Transcription factor Sp3"/>
    <property type="match status" value="1"/>
</dbReference>
<feature type="region of interest" description="Disordered" evidence="12">
    <location>
        <begin position="1"/>
        <end position="29"/>
    </location>
</feature>
<feature type="compositionally biased region" description="Low complexity" evidence="12">
    <location>
        <begin position="343"/>
        <end position="355"/>
    </location>
</feature>
<dbReference type="FunFam" id="3.30.160.60:FF:000014">
    <property type="entry name" value="Transcription factor Sp3"/>
    <property type="match status" value="1"/>
</dbReference>
<comment type="similarity">
    <text evidence="10">Belongs to the Sp1 C2H2-type zinc-finger protein family.</text>
</comment>
<evidence type="ECO:0000256" key="6">
    <source>
        <dbReference type="ARBA" id="ARBA00023015"/>
    </source>
</evidence>
<dbReference type="InterPro" id="IPR013087">
    <property type="entry name" value="Znf_C2H2_type"/>
</dbReference>
<dbReference type="Proteomes" id="UP001283361">
    <property type="component" value="Unassembled WGS sequence"/>
</dbReference>
<evidence type="ECO:0000256" key="7">
    <source>
        <dbReference type="ARBA" id="ARBA00023125"/>
    </source>
</evidence>
<comment type="subcellular location">
    <subcellularLocation>
        <location evidence="1">Nucleus</location>
    </subcellularLocation>
</comment>
<dbReference type="SMART" id="SM00355">
    <property type="entry name" value="ZnF_C2H2"/>
    <property type="match status" value="3"/>
</dbReference>
<feature type="domain" description="C2H2-type" evidence="13">
    <location>
        <begin position="723"/>
        <end position="750"/>
    </location>
</feature>
<evidence type="ECO:0000256" key="12">
    <source>
        <dbReference type="SAM" id="MobiDB-lite"/>
    </source>
</evidence>
<feature type="region of interest" description="Disordered" evidence="12">
    <location>
        <begin position="42"/>
        <end position="73"/>
    </location>
</feature>
<keyword evidence="15" id="KW-1185">Reference proteome</keyword>
<dbReference type="PROSITE" id="PS00028">
    <property type="entry name" value="ZINC_FINGER_C2H2_1"/>
    <property type="match status" value="3"/>
</dbReference>
<dbReference type="SUPFAM" id="SSF57667">
    <property type="entry name" value="beta-beta-alpha zinc fingers"/>
    <property type="match status" value="2"/>
</dbReference>
<evidence type="ECO:0000313" key="14">
    <source>
        <dbReference type="EMBL" id="KAK3760858.1"/>
    </source>
</evidence>
<comment type="caution">
    <text evidence="14">The sequence shown here is derived from an EMBL/GenBank/DDBJ whole genome shotgun (WGS) entry which is preliminary data.</text>
</comment>
<evidence type="ECO:0000256" key="9">
    <source>
        <dbReference type="ARBA" id="ARBA00023242"/>
    </source>
</evidence>
<dbReference type="GO" id="GO:0008270">
    <property type="term" value="F:zinc ion binding"/>
    <property type="evidence" value="ECO:0007669"/>
    <property type="project" value="UniProtKB-KW"/>
</dbReference>